<dbReference type="Pfam" id="PF00512">
    <property type="entry name" value="HisKA"/>
    <property type="match status" value="1"/>
</dbReference>
<dbReference type="EMBL" id="JH600068">
    <property type="protein sequence ID" value="EIG52701.1"/>
    <property type="molecule type" value="Genomic_DNA"/>
</dbReference>
<dbReference type="AlphaFoldDB" id="I2PYU5"/>
<feature type="domain" description="Histidine kinase" evidence="12">
    <location>
        <begin position="470"/>
        <end position="700"/>
    </location>
</feature>
<dbReference type="Gene3D" id="3.30.565.10">
    <property type="entry name" value="Histidine kinase-like ATPase, C-terminal domain"/>
    <property type="match status" value="1"/>
</dbReference>
<name>I2PYU5_9BACT</name>
<dbReference type="eggNOG" id="COG5000">
    <property type="taxonomic scope" value="Bacteria"/>
</dbReference>
<dbReference type="InterPro" id="IPR033463">
    <property type="entry name" value="sCache_3"/>
</dbReference>
<accession>I2PYU5</accession>
<keyword evidence="8" id="KW-0418">Kinase</keyword>
<evidence type="ECO:0000256" key="7">
    <source>
        <dbReference type="ARBA" id="ARBA00022692"/>
    </source>
</evidence>
<dbReference type="SUPFAM" id="SSF55874">
    <property type="entry name" value="ATPase domain of HSP90 chaperone/DNA topoisomerase II/histidine kinase"/>
    <property type="match status" value="1"/>
</dbReference>
<dbReference type="InterPro" id="IPR003661">
    <property type="entry name" value="HisK_dim/P_dom"/>
</dbReference>
<keyword evidence="6" id="KW-0808">Transferase</keyword>
<dbReference type="Gene3D" id="3.30.450.20">
    <property type="entry name" value="PAS domain"/>
    <property type="match status" value="1"/>
</dbReference>
<dbReference type="GO" id="GO:0000155">
    <property type="term" value="F:phosphorelay sensor kinase activity"/>
    <property type="evidence" value="ECO:0007669"/>
    <property type="project" value="InterPro"/>
</dbReference>
<dbReference type="PROSITE" id="PS50113">
    <property type="entry name" value="PAC"/>
    <property type="match status" value="1"/>
</dbReference>
<feature type="transmembrane region" description="Helical" evidence="11">
    <location>
        <begin position="194"/>
        <end position="217"/>
    </location>
</feature>
<evidence type="ECO:0000256" key="11">
    <source>
        <dbReference type="SAM" id="Phobius"/>
    </source>
</evidence>
<evidence type="ECO:0000259" key="13">
    <source>
        <dbReference type="PROSITE" id="PS50112"/>
    </source>
</evidence>
<evidence type="ECO:0000259" key="12">
    <source>
        <dbReference type="PROSITE" id="PS50109"/>
    </source>
</evidence>
<dbReference type="InterPro" id="IPR035965">
    <property type="entry name" value="PAS-like_dom_sf"/>
</dbReference>
<dbReference type="SUPFAM" id="SSF47384">
    <property type="entry name" value="Homodimeric domain of signal transducing histidine kinase"/>
    <property type="match status" value="1"/>
</dbReference>
<evidence type="ECO:0000256" key="1">
    <source>
        <dbReference type="ARBA" id="ARBA00000085"/>
    </source>
</evidence>
<evidence type="ECO:0000256" key="2">
    <source>
        <dbReference type="ARBA" id="ARBA00004651"/>
    </source>
</evidence>
<keyword evidence="5" id="KW-0597">Phosphoprotein</keyword>
<dbReference type="STRING" id="596152.DesU5LDRAFT_1000"/>
<keyword evidence="9 11" id="KW-1133">Transmembrane helix</keyword>
<dbReference type="CDD" id="cd00130">
    <property type="entry name" value="PAS"/>
    <property type="match status" value="1"/>
</dbReference>
<dbReference type="PRINTS" id="PR00344">
    <property type="entry name" value="BCTRLSENSOR"/>
</dbReference>
<feature type="transmembrane region" description="Helical" evidence="11">
    <location>
        <begin position="42"/>
        <end position="62"/>
    </location>
</feature>
<evidence type="ECO:0000256" key="4">
    <source>
        <dbReference type="ARBA" id="ARBA00022475"/>
    </source>
</evidence>
<keyword evidence="4" id="KW-1003">Cell membrane</keyword>
<dbReference type="PROSITE" id="PS50109">
    <property type="entry name" value="HIS_KIN"/>
    <property type="match status" value="1"/>
</dbReference>
<dbReference type="EC" id="2.7.13.3" evidence="3"/>
<dbReference type="InterPro" id="IPR003594">
    <property type="entry name" value="HATPase_dom"/>
</dbReference>
<dbReference type="NCBIfam" id="TIGR00229">
    <property type="entry name" value="sensory_box"/>
    <property type="match status" value="1"/>
</dbReference>
<dbReference type="Gene3D" id="1.10.287.130">
    <property type="match status" value="1"/>
</dbReference>
<dbReference type="SMART" id="SM00387">
    <property type="entry name" value="HATPase_c"/>
    <property type="match status" value="1"/>
</dbReference>
<dbReference type="Pfam" id="PF02518">
    <property type="entry name" value="HATPase_c"/>
    <property type="match status" value="1"/>
</dbReference>
<reference evidence="15" key="1">
    <citation type="submission" date="2011-11" db="EMBL/GenBank/DDBJ databases">
        <title>Improved High-Quality Draft sequence of Desulfovibrio sp. U5L.</title>
        <authorList>
            <consortium name="US DOE Joint Genome Institute"/>
            <person name="Lucas S."/>
            <person name="Han J."/>
            <person name="Lapidus A."/>
            <person name="Cheng J.-F."/>
            <person name="Goodwin L."/>
            <person name="Pitluck S."/>
            <person name="Peters L."/>
            <person name="Ovchinnikova G."/>
            <person name="Held B."/>
            <person name="Detter J.C."/>
            <person name="Han C."/>
            <person name="Tapia R."/>
            <person name="Land M."/>
            <person name="Hauser L."/>
            <person name="Kyrpides N."/>
            <person name="Ivanova N."/>
            <person name="Pagani I."/>
            <person name="Gabster J."/>
            <person name="Walker C."/>
            <person name="Stolyar S."/>
            <person name="Stahl D."/>
            <person name="Arkin A."/>
            <person name="Dehal P."/>
            <person name="Hazen T."/>
            <person name="Woyke T."/>
        </authorList>
    </citation>
    <scope>NUCLEOTIDE SEQUENCE [LARGE SCALE GENOMIC DNA]</scope>
    <source>
        <strain evidence="15">U5L</strain>
    </source>
</reference>
<evidence type="ECO:0000313" key="15">
    <source>
        <dbReference type="EMBL" id="EIG52701.1"/>
    </source>
</evidence>
<dbReference type="Pfam" id="PF08448">
    <property type="entry name" value="PAS_4"/>
    <property type="match status" value="1"/>
</dbReference>
<dbReference type="InterPro" id="IPR004358">
    <property type="entry name" value="Sig_transdc_His_kin-like_C"/>
</dbReference>
<dbReference type="InterPro" id="IPR036097">
    <property type="entry name" value="HisK_dim/P_sf"/>
</dbReference>
<keyword evidence="7 11" id="KW-0812">Transmembrane</keyword>
<feature type="domain" description="PAS" evidence="13">
    <location>
        <begin position="333"/>
        <end position="377"/>
    </location>
</feature>
<dbReference type="GO" id="GO:0005886">
    <property type="term" value="C:plasma membrane"/>
    <property type="evidence" value="ECO:0007669"/>
    <property type="project" value="UniProtKB-SubCell"/>
</dbReference>
<dbReference type="InterPro" id="IPR036890">
    <property type="entry name" value="HATPase_C_sf"/>
</dbReference>
<dbReference type="InterPro" id="IPR000700">
    <property type="entry name" value="PAS-assoc_C"/>
</dbReference>
<comment type="subcellular location">
    <subcellularLocation>
        <location evidence="2">Cell membrane</location>
        <topology evidence="2">Multi-pass membrane protein</topology>
    </subcellularLocation>
</comment>
<gene>
    <name evidence="15" type="ORF">DesU5LDRAFT_1000</name>
</gene>
<organism evidence="15">
    <name type="scientific">Desulfovibrio sp. U5L</name>
    <dbReference type="NCBI Taxonomy" id="596152"/>
    <lineage>
        <taxon>Bacteria</taxon>
        <taxon>Pseudomonadati</taxon>
        <taxon>Thermodesulfobacteriota</taxon>
        <taxon>Desulfovibrionia</taxon>
        <taxon>Desulfovibrionales</taxon>
        <taxon>Desulfovibrionaceae</taxon>
        <taxon>Desulfovibrio</taxon>
    </lineage>
</organism>
<dbReference type="Pfam" id="PF00672">
    <property type="entry name" value="HAMP"/>
    <property type="match status" value="1"/>
</dbReference>
<dbReference type="PANTHER" id="PTHR43065">
    <property type="entry name" value="SENSOR HISTIDINE KINASE"/>
    <property type="match status" value="1"/>
</dbReference>
<protein>
    <recommendedName>
        <fullName evidence="3">histidine kinase</fullName>
        <ecNumber evidence="3">2.7.13.3</ecNumber>
    </recommendedName>
</protein>
<dbReference type="InterPro" id="IPR003660">
    <property type="entry name" value="HAMP_dom"/>
</dbReference>
<keyword evidence="10 11" id="KW-0472">Membrane</keyword>
<dbReference type="InterPro" id="IPR013656">
    <property type="entry name" value="PAS_4"/>
</dbReference>
<evidence type="ECO:0000256" key="8">
    <source>
        <dbReference type="ARBA" id="ARBA00022777"/>
    </source>
</evidence>
<evidence type="ECO:0000256" key="6">
    <source>
        <dbReference type="ARBA" id="ARBA00022679"/>
    </source>
</evidence>
<evidence type="ECO:0000256" key="10">
    <source>
        <dbReference type="ARBA" id="ARBA00023136"/>
    </source>
</evidence>
<sequence length="715" mass="78247">MIRPPRLLNLAGERLARLYRQTGLPRLPRFPSLSRLSFRTKINCGIVLIVGLVSIPLAYLTWRAAAQSLQAETRKRGLVLSENLAMRVSDAMLSMDLLRLKNMVDELRKVDDIVYAFILDRDGRVLVHTFRDGFPVELTGANAPAGGAPHIQLLDTGRELIDDFAAPVVIVGTPFGTARIGLSRTKAEAAADRLALMIVFYSALAMVAALAPSTLFARRVTERINRLKIHAEEVVKGNLDLRTGPRTQDACSAIMACDKAACPAYGDRDRRCWLTASPDLNRDGPDSCRACPVYREQKGDEIQDLAETFDVMAVSLKTHLDELRRAERVLTRQERLLRTILDATPDLVCLLDERLTYLAVNRAFATFVGRDAQAIVGATDEQVFPVDEGAAMHGENRLVLTTGRQSDREVQLRRNRAPVWLHVVRVPVTDASGRTIGLLRTARDVTQLKQFQEQLIQAQKMESLGKLAGGVAHEINTPLGVILGYSQLLQEDVQPDSQILVDLQTIEKQAKVCRKIVADLLGFSRQAESAKIEMCFNNSLMEAVTLVRHAFSLDQAAIATDLDERMPIIYGDPEKLKQVWINLLANARDALDRKGGTLLVRSRLFAAEQKVTAWFADTGPGISPDNRSRIFDPFFTTKPVGQGTGLGLSVSFGIIKDHGGTITVASPVPAGFFDAALPADDSGDGAGPGTVFTVDLPLDHEETLGGKEAAGPVEG</sequence>
<dbReference type="InterPro" id="IPR000014">
    <property type="entry name" value="PAS"/>
</dbReference>
<dbReference type="HOGENOM" id="CLU_426245_0_0_7"/>
<comment type="catalytic activity">
    <reaction evidence="1">
        <text>ATP + protein L-histidine = ADP + protein N-phospho-L-histidine.</text>
        <dbReference type="EC" id="2.7.13.3"/>
    </reaction>
</comment>
<dbReference type="CDD" id="cd00082">
    <property type="entry name" value="HisKA"/>
    <property type="match status" value="1"/>
</dbReference>
<dbReference type="PANTHER" id="PTHR43065:SF42">
    <property type="entry name" value="TWO-COMPONENT SENSOR PPRA"/>
    <property type="match status" value="1"/>
</dbReference>
<dbReference type="InterPro" id="IPR005467">
    <property type="entry name" value="His_kinase_dom"/>
</dbReference>
<proteinExistence type="predicted"/>
<dbReference type="Gene3D" id="6.10.340.10">
    <property type="match status" value="1"/>
</dbReference>
<dbReference type="PROSITE" id="PS50112">
    <property type="entry name" value="PAS"/>
    <property type="match status" value="1"/>
</dbReference>
<evidence type="ECO:0000256" key="5">
    <source>
        <dbReference type="ARBA" id="ARBA00022553"/>
    </source>
</evidence>
<dbReference type="Pfam" id="PF17203">
    <property type="entry name" value="sCache_3_2"/>
    <property type="match status" value="1"/>
</dbReference>
<dbReference type="SUPFAM" id="SSF55785">
    <property type="entry name" value="PYP-like sensor domain (PAS domain)"/>
    <property type="match status" value="1"/>
</dbReference>
<evidence type="ECO:0000259" key="14">
    <source>
        <dbReference type="PROSITE" id="PS50113"/>
    </source>
</evidence>
<dbReference type="SMART" id="SM00388">
    <property type="entry name" value="HisKA"/>
    <property type="match status" value="1"/>
</dbReference>
<evidence type="ECO:0000256" key="9">
    <source>
        <dbReference type="ARBA" id="ARBA00022989"/>
    </source>
</evidence>
<dbReference type="SMART" id="SM00091">
    <property type="entry name" value="PAS"/>
    <property type="match status" value="1"/>
</dbReference>
<feature type="domain" description="PAC" evidence="14">
    <location>
        <begin position="404"/>
        <end position="457"/>
    </location>
</feature>
<evidence type="ECO:0000256" key="3">
    <source>
        <dbReference type="ARBA" id="ARBA00012438"/>
    </source>
</evidence>